<evidence type="ECO:0000259" key="4">
    <source>
        <dbReference type="PROSITE" id="PS50943"/>
    </source>
</evidence>
<keyword evidence="1" id="KW-0805">Transcription regulation</keyword>
<dbReference type="GO" id="GO:0003700">
    <property type="term" value="F:DNA-binding transcription factor activity"/>
    <property type="evidence" value="ECO:0007669"/>
    <property type="project" value="TreeGrafter"/>
</dbReference>
<organism evidence="5 6">
    <name type="scientific">Streptomyces uncialis</name>
    <dbReference type="NCBI Taxonomy" id="1048205"/>
    <lineage>
        <taxon>Bacteria</taxon>
        <taxon>Bacillati</taxon>
        <taxon>Actinomycetota</taxon>
        <taxon>Actinomycetes</taxon>
        <taxon>Kitasatosporales</taxon>
        <taxon>Streptomycetaceae</taxon>
        <taxon>Streptomyces</taxon>
    </lineage>
</organism>
<evidence type="ECO:0000313" key="6">
    <source>
        <dbReference type="Proteomes" id="UP000186455"/>
    </source>
</evidence>
<evidence type="ECO:0000313" key="5">
    <source>
        <dbReference type="EMBL" id="OKH91528.1"/>
    </source>
</evidence>
<sequence length="78" mass="9085">MPTRRNPYPAWVLARRTQLGDHLAAARRARRMSQDDLADAVGMERRSIQRYERGERDPRFSDLVLIARALDVPLRDLV</sequence>
<reference evidence="5 6" key="1">
    <citation type="submission" date="2015-06" db="EMBL/GenBank/DDBJ databases">
        <title>Cloning and characterization of the uncialamcin biosynthetic gene cluster.</title>
        <authorList>
            <person name="Yan X."/>
            <person name="Huang T."/>
            <person name="Ge H."/>
            <person name="Shen B."/>
        </authorList>
    </citation>
    <scope>NUCLEOTIDE SEQUENCE [LARGE SCALE GENOMIC DNA]</scope>
    <source>
        <strain evidence="5 6">DCA2648</strain>
    </source>
</reference>
<dbReference type="Proteomes" id="UP000186455">
    <property type="component" value="Unassembled WGS sequence"/>
</dbReference>
<dbReference type="SUPFAM" id="SSF47413">
    <property type="entry name" value="lambda repressor-like DNA-binding domains"/>
    <property type="match status" value="1"/>
</dbReference>
<dbReference type="SMART" id="SM00530">
    <property type="entry name" value="HTH_XRE"/>
    <property type="match status" value="1"/>
</dbReference>
<keyword evidence="3" id="KW-0804">Transcription</keyword>
<dbReference type="InterPro" id="IPR010982">
    <property type="entry name" value="Lambda_DNA-bd_dom_sf"/>
</dbReference>
<dbReference type="Pfam" id="PF01381">
    <property type="entry name" value="HTH_3"/>
    <property type="match status" value="1"/>
</dbReference>
<dbReference type="AlphaFoldDB" id="A0A1Q4V113"/>
<name>A0A1Q4V113_9ACTN</name>
<dbReference type="EMBL" id="LFBV01000009">
    <property type="protein sequence ID" value="OKH91528.1"/>
    <property type="molecule type" value="Genomic_DNA"/>
</dbReference>
<dbReference type="PANTHER" id="PTHR46797">
    <property type="entry name" value="HTH-TYPE TRANSCRIPTIONAL REGULATOR"/>
    <property type="match status" value="1"/>
</dbReference>
<dbReference type="InterPro" id="IPR001387">
    <property type="entry name" value="Cro/C1-type_HTH"/>
</dbReference>
<evidence type="ECO:0000256" key="3">
    <source>
        <dbReference type="ARBA" id="ARBA00023163"/>
    </source>
</evidence>
<proteinExistence type="predicted"/>
<keyword evidence="6" id="KW-1185">Reference proteome</keyword>
<dbReference type="PANTHER" id="PTHR46797:SF23">
    <property type="entry name" value="HTH-TYPE TRANSCRIPTIONAL REGULATOR SUTR"/>
    <property type="match status" value="1"/>
</dbReference>
<dbReference type="GO" id="GO:0003677">
    <property type="term" value="F:DNA binding"/>
    <property type="evidence" value="ECO:0007669"/>
    <property type="project" value="UniProtKB-KW"/>
</dbReference>
<feature type="domain" description="HTH cro/C1-type" evidence="4">
    <location>
        <begin position="23"/>
        <end position="77"/>
    </location>
</feature>
<keyword evidence="2 5" id="KW-0238">DNA-binding</keyword>
<dbReference type="RefSeq" id="WP_073793215.1">
    <property type="nucleotide sequence ID" value="NZ_LFBV01000009.1"/>
</dbReference>
<gene>
    <name evidence="5" type="ORF">AB852_28650</name>
</gene>
<dbReference type="CDD" id="cd00093">
    <property type="entry name" value="HTH_XRE"/>
    <property type="match status" value="1"/>
</dbReference>
<dbReference type="PROSITE" id="PS50943">
    <property type="entry name" value="HTH_CROC1"/>
    <property type="match status" value="1"/>
</dbReference>
<accession>A0A1Q4V113</accession>
<protein>
    <submittedName>
        <fullName evidence="5">DNA-binding protein</fullName>
    </submittedName>
</protein>
<dbReference type="InterPro" id="IPR050807">
    <property type="entry name" value="TransReg_Diox_bact_type"/>
</dbReference>
<comment type="caution">
    <text evidence="5">The sequence shown here is derived from an EMBL/GenBank/DDBJ whole genome shotgun (WGS) entry which is preliminary data.</text>
</comment>
<dbReference type="Gene3D" id="1.10.260.40">
    <property type="entry name" value="lambda repressor-like DNA-binding domains"/>
    <property type="match status" value="1"/>
</dbReference>
<dbReference type="STRING" id="1048205.AB852_28650"/>
<evidence type="ECO:0000256" key="1">
    <source>
        <dbReference type="ARBA" id="ARBA00023015"/>
    </source>
</evidence>
<evidence type="ECO:0000256" key="2">
    <source>
        <dbReference type="ARBA" id="ARBA00023125"/>
    </source>
</evidence>
<dbReference type="GO" id="GO:0005829">
    <property type="term" value="C:cytosol"/>
    <property type="evidence" value="ECO:0007669"/>
    <property type="project" value="TreeGrafter"/>
</dbReference>